<evidence type="ECO:0000313" key="2">
    <source>
        <dbReference type="EMBL" id="MBD8007772.1"/>
    </source>
</evidence>
<gene>
    <name evidence="2" type="ORF">H9629_00175</name>
</gene>
<reference evidence="2 3" key="1">
    <citation type="submission" date="2020-08" db="EMBL/GenBank/DDBJ databases">
        <title>A Genomic Blueprint of the Chicken Gut Microbiome.</title>
        <authorList>
            <person name="Gilroy R."/>
            <person name="Ravi A."/>
            <person name="Getino M."/>
            <person name="Pursley I."/>
            <person name="Horton D.L."/>
            <person name="Alikhan N.-F."/>
            <person name="Baker D."/>
            <person name="Gharbi K."/>
            <person name="Hall N."/>
            <person name="Watson M."/>
            <person name="Adriaenssens E.M."/>
            <person name="Foster-Nyarko E."/>
            <person name="Jarju S."/>
            <person name="Secka A."/>
            <person name="Antonio M."/>
            <person name="Oren A."/>
            <person name="Chaudhuri R."/>
            <person name="La Ragione R.M."/>
            <person name="Hildebrand F."/>
            <person name="Pallen M.J."/>
        </authorList>
    </citation>
    <scope>NUCLEOTIDE SEQUENCE [LARGE SCALE GENOMIC DNA]</scope>
    <source>
        <strain evidence="2 3">Sa1BUA6</strain>
    </source>
</reference>
<keyword evidence="3" id="KW-1185">Reference proteome</keyword>
<evidence type="ECO:0000313" key="3">
    <source>
        <dbReference type="Proteomes" id="UP000621930"/>
    </source>
</evidence>
<evidence type="ECO:0000259" key="1">
    <source>
        <dbReference type="Pfam" id="PF03976"/>
    </source>
</evidence>
<dbReference type="InterPro" id="IPR022488">
    <property type="entry name" value="PPK2-related"/>
</dbReference>
<feature type="domain" description="Polyphosphate kinase-2-related" evidence="1">
    <location>
        <begin position="12"/>
        <end position="224"/>
    </location>
</feature>
<dbReference type="PANTHER" id="PTHR34383">
    <property type="entry name" value="POLYPHOSPHATE:AMP PHOSPHOTRANSFERASE-RELATED"/>
    <property type="match status" value="1"/>
</dbReference>
<dbReference type="EMBL" id="JACSPT010000001">
    <property type="protein sequence ID" value="MBD8007772.1"/>
    <property type="molecule type" value="Genomic_DNA"/>
</dbReference>
<protein>
    <submittedName>
        <fullName evidence="2">Phosphate--AMP phosphotransferase</fullName>
    </submittedName>
</protein>
<dbReference type="InterPro" id="IPR027417">
    <property type="entry name" value="P-loop_NTPase"/>
</dbReference>
<feature type="domain" description="Polyphosphate kinase-2-related" evidence="1">
    <location>
        <begin position="259"/>
        <end position="471"/>
    </location>
</feature>
<dbReference type="PANTHER" id="PTHR34383:SF3">
    <property type="entry name" value="POLYPHOSPHATE:AMP PHOSPHOTRANSFERASE"/>
    <property type="match status" value="1"/>
</dbReference>
<organism evidence="2 3">
    <name type="scientific">Acinetobacter pecorum</name>
    <dbReference type="NCBI Taxonomy" id="2762215"/>
    <lineage>
        <taxon>Bacteria</taxon>
        <taxon>Pseudomonadati</taxon>
        <taxon>Pseudomonadota</taxon>
        <taxon>Gammaproteobacteria</taxon>
        <taxon>Moraxellales</taxon>
        <taxon>Moraxellaceae</taxon>
        <taxon>Acinetobacter</taxon>
    </lineage>
</organism>
<proteinExistence type="predicted"/>
<accession>A0ABR8VSM9</accession>
<dbReference type="Proteomes" id="UP000621930">
    <property type="component" value="Unassembled WGS sequence"/>
</dbReference>
<dbReference type="SUPFAM" id="SSF52540">
    <property type="entry name" value="P-loop containing nucleoside triphosphate hydrolases"/>
    <property type="match status" value="1"/>
</dbReference>
<comment type="caution">
    <text evidence="2">The sequence shown here is derived from an EMBL/GenBank/DDBJ whole genome shotgun (WGS) entry which is preliminary data.</text>
</comment>
<name>A0ABR8VSM9_9GAMM</name>
<sequence length="472" mass="55944">MQMEQPQFQLMDEDQLSAELIDAQYDLRKTRGQKNAKSLLILVNGIELAGKGEAVKQLREWVDPRYLRVKADEPQAVSPKQVFWQPYAQFIPAEGQIVVLFGNWYTDLLNSAMRVSDPINEAQFNEYLKEMQDFEQDLKNNHVDVVKVWFNLSWKDLQKRLKAMDPSETHWHQMQGVDWRNRKQYENLQRLRQRFTEDWFVIDSKNEKWRDQQFAQYVLNAMENCPEHRVRASGKWKQAKIPEQLKHPANTRAAPEEYKPELKKLSAKVAQAMRSDPRNVVILFEGMDAAGKGGAIKRIVKKLDPREYEIYSISAPETYEHSHPYLWRFWTKLQTDDDICIFDRSWYGRVLVERVERLISAAEWQRAYGEINRFEQSLVKHQTVIVKIWLAISKDEQAVRFKAREETPHKRFKITDEDWRNRARWDDYLKAAADVFERTSTDYAPWHIIATDDKNTARVEVLKVILKQLQAE</sequence>
<dbReference type="Gene3D" id="3.40.50.300">
    <property type="entry name" value="P-loop containing nucleotide triphosphate hydrolases"/>
    <property type="match status" value="2"/>
</dbReference>
<dbReference type="RefSeq" id="WP_081406322.1">
    <property type="nucleotide sequence ID" value="NZ_JACSPT010000001.1"/>
</dbReference>
<dbReference type="Pfam" id="PF03976">
    <property type="entry name" value="PPK2"/>
    <property type="match status" value="2"/>
</dbReference>